<dbReference type="InterPro" id="IPR000055">
    <property type="entry name" value="Restrct_endonuc_typeI_TRD"/>
</dbReference>
<name>A0A967E3I5_9FLAO</name>
<feature type="domain" description="Type I restriction modification DNA specificity" evidence="4">
    <location>
        <begin position="225"/>
        <end position="411"/>
    </location>
</feature>
<evidence type="ECO:0000256" key="1">
    <source>
        <dbReference type="ARBA" id="ARBA00010923"/>
    </source>
</evidence>
<dbReference type="SUPFAM" id="SSF116734">
    <property type="entry name" value="DNA methylase specificity domain"/>
    <property type="match status" value="2"/>
</dbReference>
<comment type="similarity">
    <text evidence="1">Belongs to the type-I restriction system S methylase family.</text>
</comment>
<keyword evidence="5" id="KW-0255">Endonuclease</keyword>
<dbReference type="Pfam" id="PF01420">
    <property type="entry name" value="Methylase_S"/>
    <property type="match status" value="2"/>
</dbReference>
<proteinExistence type="inferred from homology"/>
<evidence type="ECO:0000313" key="5">
    <source>
        <dbReference type="EMBL" id="NGZ90739.1"/>
    </source>
</evidence>
<keyword evidence="2" id="KW-0680">Restriction system</keyword>
<dbReference type="EMBL" id="JAANAS010000094">
    <property type="protein sequence ID" value="NGZ90739.1"/>
    <property type="molecule type" value="Genomic_DNA"/>
</dbReference>
<organism evidence="5 6">
    <name type="scientific">Psychroflexus maritimus</name>
    <dbReference type="NCBI Taxonomy" id="2714865"/>
    <lineage>
        <taxon>Bacteria</taxon>
        <taxon>Pseudomonadati</taxon>
        <taxon>Bacteroidota</taxon>
        <taxon>Flavobacteriia</taxon>
        <taxon>Flavobacteriales</taxon>
        <taxon>Flavobacteriaceae</taxon>
        <taxon>Psychroflexus</taxon>
    </lineage>
</organism>
<dbReference type="RefSeq" id="WP_166400970.1">
    <property type="nucleotide sequence ID" value="NZ_JAANAS010000094.1"/>
</dbReference>
<evidence type="ECO:0000256" key="3">
    <source>
        <dbReference type="ARBA" id="ARBA00023125"/>
    </source>
</evidence>
<dbReference type="GO" id="GO:0004519">
    <property type="term" value="F:endonuclease activity"/>
    <property type="evidence" value="ECO:0007669"/>
    <property type="project" value="UniProtKB-KW"/>
</dbReference>
<dbReference type="InterPro" id="IPR044946">
    <property type="entry name" value="Restrct_endonuc_typeI_TRD_sf"/>
</dbReference>
<keyword evidence="5" id="KW-0378">Hydrolase</keyword>
<gene>
    <name evidence="5" type="ORF">G7034_10805</name>
</gene>
<keyword evidence="3" id="KW-0238">DNA-binding</keyword>
<dbReference type="GO" id="GO:0009307">
    <property type="term" value="P:DNA restriction-modification system"/>
    <property type="evidence" value="ECO:0007669"/>
    <property type="project" value="UniProtKB-KW"/>
</dbReference>
<dbReference type="CDD" id="cd17260">
    <property type="entry name" value="RMtype1_S_EcoEI-TRD1-CR1_like"/>
    <property type="match status" value="1"/>
</dbReference>
<evidence type="ECO:0000256" key="2">
    <source>
        <dbReference type="ARBA" id="ARBA00022747"/>
    </source>
</evidence>
<accession>A0A967E3I5</accession>
<dbReference type="PANTHER" id="PTHR30408:SF13">
    <property type="entry name" value="TYPE I RESTRICTION ENZYME HINDI SPECIFICITY SUBUNIT"/>
    <property type="match status" value="1"/>
</dbReference>
<dbReference type="AlphaFoldDB" id="A0A967E3I5"/>
<evidence type="ECO:0000259" key="4">
    <source>
        <dbReference type="Pfam" id="PF01420"/>
    </source>
</evidence>
<dbReference type="Gene3D" id="3.90.220.20">
    <property type="entry name" value="DNA methylase specificity domains"/>
    <property type="match status" value="2"/>
</dbReference>
<dbReference type="GO" id="GO:0003677">
    <property type="term" value="F:DNA binding"/>
    <property type="evidence" value="ECO:0007669"/>
    <property type="project" value="UniProtKB-KW"/>
</dbReference>
<dbReference type="PANTHER" id="PTHR30408">
    <property type="entry name" value="TYPE-1 RESTRICTION ENZYME ECOKI SPECIFICITY PROTEIN"/>
    <property type="match status" value="1"/>
</dbReference>
<feature type="domain" description="Type I restriction modification DNA specificity" evidence="4">
    <location>
        <begin position="44"/>
        <end position="176"/>
    </location>
</feature>
<comment type="caution">
    <text evidence="5">The sequence shown here is derived from an EMBL/GenBank/DDBJ whole genome shotgun (WGS) entry which is preliminary data.</text>
</comment>
<dbReference type="InterPro" id="IPR052021">
    <property type="entry name" value="Type-I_RS_S_subunit"/>
</dbReference>
<reference evidence="5" key="1">
    <citation type="submission" date="2020-03" db="EMBL/GenBank/DDBJ databases">
        <title>Psychroflexus Maritimus sp. nov., isolate from marine sediment.</title>
        <authorList>
            <person name="Zhong Y.-L."/>
        </authorList>
    </citation>
    <scope>NUCLEOTIDE SEQUENCE</scope>
    <source>
        <strain evidence="5">C1</strain>
    </source>
</reference>
<sequence length="447" mass="50892">MKVKKILLKKAINFNPKESLIKGDLHKKIPMGNLKEFQKKINGFEIEEFKAGPKFRNEDVLVAKITPCLENGKTAYVDILNEGEVAFGSSEFIVLRSTKLTDPHYVYYLSISPTFRKRAISCMEGTSGRQRVNENTLKNFELPFPDVNYQKQIAKVLSDLDAKIEVNNQINAKLEAMAKSLYEYWFVQFDFPSPPTPEGGAIQGKPYKSSGGKMVYNDELKREIPEGWEVKSLGDVLDFQRGISYRSSEIKDKEGVPLINLNSFNLDGRYKNKGLKKYSGKYNKSKIVKANDLIIAITDVTRNADIIGKSFFVPEIFDDRDLLISCDTAKVEVNNQDLLYFLNFFFNSKPYHEYIKHFASGTLVLHLNLKGVEWCKIALPDDKLLFQFTNKIKPILKRIDNTILENQKLADLRDWLLPMLMNGQVSVGDAMEYQSSGDSELGVVAED</sequence>
<keyword evidence="5" id="KW-0540">Nuclease</keyword>
<dbReference type="Proteomes" id="UP000643701">
    <property type="component" value="Unassembled WGS sequence"/>
</dbReference>
<protein>
    <submittedName>
        <fullName evidence="5">Restriction endonuclease subunit S</fullName>
    </submittedName>
</protein>
<evidence type="ECO:0000313" key="6">
    <source>
        <dbReference type="Proteomes" id="UP000643701"/>
    </source>
</evidence>
<keyword evidence="6" id="KW-1185">Reference proteome</keyword>